<keyword evidence="1" id="KW-1133">Transmembrane helix</keyword>
<accession>A0AAE3ZUR4</accession>
<dbReference type="RefSeq" id="WP_310422158.1">
    <property type="nucleotide sequence ID" value="NZ_JAVDYC010000001.1"/>
</dbReference>
<name>A0AAE3ZUR4_9ACTN</name>
<feature type="transmembrane region" description="Helical" evidence="1">
    <location>
        <begin position="35"/>
        <end position="54"/>
    </location>
</feature>
<proteinExistence type="predicted"/>
<keyword evidence="1" id="KW-0472">Membrane</keyword>
<evidence type="ECO:0000313" key="2">
    <source>
        <dbReference type="EMBL" id="MDR7326448.1"/>
    </source>
</evidence>
<sequence length="55" mass="5642">MRTLLIIGAVLGAVALVLLLAALRAKDPAGRRRLNVIALAVLLVSLVVNVVAALS</sequence>
<keyword evidence="1" id="KW-0812">Transmembrane</keyword>
<keyword evidence="3" id="KW-1185">Reference proteome</keyword>
<reference evidence="2 3" key="1">
    <citation type="submission" date="2023-07" db="EMBL/GenBank/DDBJ databases">
        <title>Sequencing the genomes of 1000 actinobacteria strains.</title>
        <authorList>
            <person name="Klenk H.-P."/>
        </authorList>
    </citation>
    <scope>NUCLEOTIDE SEQUENCE [LARGE SCALE GENOMIC DNA]</scope>
    <source>
        <strain evidence="2 3">DSM 44711</strain>
    </source>
</reference>
<evidence type="ECO:0000256" key="1">
    <source>
        <dbReference type="SAM" id="Phobius"/>
    </source>
</evidence>
<evidence type="ECO:0000313" key="3">
    <source>
        <dbReference type="Proteomes" id="UP001183629"/>
    </source>
</evidence>
<protein>
    <submittedName>
        <fullName evidence="2">Uncharacterized protein</fullName>
    </submittedName>
</protein>
<gene>
    <name evidence="2" type="ORF">J2S44_006698</name>
</gene>
<dbReference type="Proteomes" id="UP001183629">
    <property type="component" value="Unassembled WGS sequence"/>
</dbReference>
<dbReference type="EMBL" id="JAVDYC010000001">
    <property type="protein sequence ID" value="MDR7326448.1"/>
    <property type="molecule type" value="Genomic_DNA"/>
</dbReference>
<comment type="caution">
    <text evidence="2">The sequence shown here is derived from an EMBL/GenBank/DDBJ whole genome shotgun (WGS) entry which is preliminary data.</text>
</comment>
<dbReference type="AlphaFoldDB" id="A0AAE3ZUR4"/>
<organism evidence="2 3">
    <name type="scientific">Catenuloplanes niger</name>
    <dbReference type="NCBI Taxonomy" id="587534"/>
    <lineage>
        <taxon>Bacteria</taxon>
        <taxon>Bacillati</taxon>
        <taxon>Actinomycetota</taxon>
        <taxon>Actinomycetes</taxon>
        <taxon>Micromonosporales</taxon>
        <taxon>Micromonosporaceae</taxon>
        <taxon>Catenuloplanes</taxon>
    </lineage>
</organism>